<name>A0A0F9X9Z6_9ZZZZ</name>
<dbReference type="PANTHER" id="PTHR35882:SF2">
    <property type="entry name" value="PELA"/>
    <property type="match status" value="1"/>
</dbReference>
<sequence length="933" mass="103951">MYKACGENRVTFFVVLQVLLMSLSGYALAAKNPIATPASVGFWYASNPPTPELAQYDWVVLEPANTAQTDIDFLLAQGSEPFAYLSVGEIDQGDDEALALHVSSRSGERNQAWQSDVTDLSSTEWQAYLLRKAGQYQAAGYSGLFLDTLDSFTLLEEDRHAEQNAALIAVIQRIHREYPKLKLFFNRGFEVLPALYELVDAVAVESFYSGWDQASEVYRPVPAQDRLWLESQVTPLKERGISVVAIEYAEPGDREAMRQIARKASTQGYIPFVTTPGLDSLGIGSIEVQPRRVALVYDPREGDLASNPGHVYLGGLLEYLGYRVDYLPADGSLPLERFDELYAGVVFWMTSGSAADNQRFNEFLSARLQEGVPLAFMGGLPVDGQMLARLQLSITPAEVESVSISDMDQAMLGNFEAPLKARTRGLQAVQRRDSAGTSLLTLTDNQNRAITPAAIMPWGGYALSPYLLEEGASHRRWILNPLAFLQRALKLPVMPRLDTTTENGRRIATVHIDGDGFASKAEMEGTPFSGEVVLNDFIRPHNYLTSVSVIEGEVGAKGMYPQLTSTLEPIARRIFADAKVEPASHTFSHPFYWEPEKASQVEGFKADYGLNMAIPNYPKMDLKREIVGSRDYIESRLLPPGKKVRLIFWSGAALPGPEAIAMAYDAGMANVNGAETFITRGNPSLTGLYPLLRPTTGGLQIYAPIINENLYTNLWNGPFYGFERVIDTFELTDAPRRLRAINLYYHFYSGTKQASLKAMDEIYSYMDEQQPISLWMGDYLRRVRGLYEGSVSRTLDGRWQLRALQGTRTVRLDASQGWPDLTRSEDVAGVRDLPQGRYVHLSSDHASLALRNTRDPAPALEQANLPLTDWRYLSDKRVQFSFSGQFPLQLSIRYGGNCQINYQGSEFKPQRRGDLLEFRLAQHGVSDAILACN</sequence>
<dbReference type="Gene3D" id="3.20.20.70">
    <property type="entry name" value="Aldolase class I"/>
    <property type="match status" value="1"/>
</dbReference>
<dbReference type="PIRSF" id="PIRSF029570">
    <property type="entry name" value="UCP029570"/>
    <property type="match status" value="1"/>
</dbReference>
<gene>
    <name evidence="2" type="ORF">LCGC14_0247600</name>
</gene>
<evidence type="ECO:0000313" key="2">
    <source>
        <dbReference type="EMBL" id="KKN88463.1"/>
    </source>
</evidence>
<dbReference type="PANTHER" id="PTHR35882">
    <property type="entry name" value="PELA"/>
    <property type="match status" value="1"/>
</dbReference>
<protein>
    <recommendedName>
        <fullName evidence="1">Glycoside-hydrolase family GH114 TIM-barrel domain-containing protein</fullName>
    </recommendedName>
</protein>
<dbReference type="Pfam" id="PF03537">
    <property type="entry name" value="Glyco_hydro_114"/>
    <property type="match status" value="1"/>
</dbReference>
<organism evidence="2">
    <name type="scientific">marine sediment metagenome</name>
    <dbReference type="NCBI Taxonomy" id="412755"/>
    <lineage>
        <taxon>unclassified sequences</taxon>
        <taxon>metagenomes</taxon>
        <taxon>ecological metagenomes</taxon>
    </lineage>
</organism>
<dbReference type="SUPFAM" id="SSF51445">
    <property type="entry name" value="(Trans)glycosidases"/>
    <property type="match status" value="1"/>
</dbReference>
<dbReference type="EMBL" id="LAZR01000128">
    <property type="protein sequence ID" value="KKN88463.1"/>
    <property type="molecule type" value="Genomic_DNA"/>
</dbReference>
<dbReference type="InterPro" id="IPR016925">
    <property type="entry name" value="UCP029570"/>
</dbReference>
<dbReference type="AlphaFoldDB" id="A0A0F9X9Z6"/>
<comment type="caution">
    <text evidence="2">The sequence shown here is derived from an EMBL/GenBank/DDBJ whole genome shotgun (WGS) entry which is preliminary data.</text>
</comment>
<reference evidence="2" key="1">
    <citation type="journal article" date="2015" name="Nature">
        <title>Complex archaea that bridge the gap between prokaryotes and eukaryotes.</title>
        <authorList>
            <person name="Spang A."/>
            <person name="Saw J.H."/>
            <person name="Jorgensen S.L."/>
            <person name="Zaremba-Niedzwiedzka K."/>
            <person name="Martijn J."/>
            <person name="Lind A.E."/>
            <person name="van Eijk R."/>
            <person name="Schleper C."/>
            <person name="Guy L."/>
            <person name="Ettema T.J."/>
        </authorList>
    </citation>
    <scope>NUCLEOTIDE SEQUENCE</scope>
</reference>
<feature type="domain" description="Glycoside-hydrolase family GH114 TIM-barrel" evidence="1">
    <location>
        <begin position="46"/>
        <end position="278"/>
    </location>
</feature>
<accession>A0A0F9X9Z6</accession>
<dbReference type="InterPro" id="IPR004352">
    <property type="entry name" value="GH114_TIM-barrel"/>
</dbReference>
<dbReference type="InterPro" id="IPR013785">
    <property type="entry name" value="Aldolase_TIM"/>
</dbReference>
<proteinExistence type="predicted"/>
<evidence type="ECO:0000259" key="1">
    <source>
        <dbReference type="Pfam" id="PF03537"/>
    </source>
</evidence>
<dbReference type="InterPro" id="IPR016062">
    <property type="entry name" value="TM1410-rel"/>
</dbReference>
<dbReference type="CDD" id="cd10922">
    <property type="entry name" value="CE4_PelA_like_C"/>
    <property type="match status" value="1"/>
</dbReference>
<dbReference type="InterPro" id="IPR017853">
    <property type="entry name" value="GH"/>
</dbReference>
<dbReference type="PRINTS" id="PR01545">
    <property type="entry name" value="THEMAYE10DUF"/>
</dbReference>